<evidence type="ECO:0000313" key="5">
    <source>
        <dbReference type="Proteomes" id="UP000521199"/>
    </source>
</evidence>
<comment type="caution">
    <text evidence="4">The sequence shown here is derived from an EMBL/GenBank/DDBJ whole genome shotgun (WGS) entry which is preliminary data.</text>
</comment>
<feature type="chain" id="PRO_5031139868" evidence="2">
    <location>
        <begin position="25"/>
        <end position="638"/>
    </location>
</feature>
<sequence>MSPLRAAVAALLALLLAACMPSRKDIREAVADARAQQDTAIACDRADHCALASPLRELGDAALDASTPQAPRHHVALLENGPDALLARINLIRAARRSIDVQSFIYAQDDAGFFVLGELLGAARRGVKVRVLLDQLFSVDDVKLLAGLARAHVNFELRLYNPTFGEAQTGPVQFVAGIVCCFFRFNQRMHNKLLLVDGAVGVTGGRNYQNRYFDWDPEYNYRDRDILVAGPAAAQMQDSFDAFWRHQRSVPVAALRDVRRWVERDEGDGAAMDAPRLTDAARILDLSAQADNAALVAQRIGPVFDVGPVEYVSDLPNKAFESNTDAERDLTRRLQTLFLGARERIVLQTPYLVFSGTAQDHFRDLQERDPPPRVIVSTNSLASTDAFPVYALSHKYKRRYLREFGFEIHEYKPFPASAPIDVASTGALGREVANSVPYNALKSSGSGGRERDPSRYATESQRRFGAGSGPGRNVDPGPLPLERAGVRVGMHAKSIVIDDALALVGTHNFDPRSDKLNTESAVIVHDRAFAEALAANILHDTLPENAWTIARRPRPPVLSGVNYSLGKVFEALPLFDFWPFRYATSWEIKPGCAPLRIDDPGFEACYEPVGDFPEVDVPLKSIYTRVLTAFGAGLAPIL</sequence>
<dbReference type="AlphaFoldDB" id="A0A7W8D4E1"/>
<feature type="domain" description="PLD phosphodiesterase" evidence="3">
    <location>
        <begin position="486"/>
        <end position="513"/>
    </location>
</feature>
<dbReference type="GO" id="GO:0030572">
    <property type="term" value="F:phosphatidyltransferase activity"/>
    <property type="evidence" value="ECO:0007669"/>
    <property type="project" value="UniProtKB-ARBA"/>
</dbReference>
<evidence type="ECO:0000256" key="2">
    <source>
        <dbReference type="SAM" id="SignalP"/>
    </source>
</evidence>
<dbReference type="SUPFAM" id="SSF56024">
    <property type="entry name" value="Phospholipase D/nuclease"/>
    <property type="match status" value="2"/>
</dbReference>
<feature type="signal peptide" evidence="2">
    <location>
        <begin position="1"/>
        <end position="24"/>
    </location>
</feature>
<keyword evidence="2" id="KW-0732">Signal</keyword>
<dbReference type="InterPro" id="IPR025202">
    <property type="entry name" value="PLD-like_dom"/>
</dbReference>
<evidence type="ECO:0000256" key="1">
    <source>
        <dbReference type="SAM" id="MobiDB-lite"/>
    </source>
</evidence>
<dbReference type="CDD" id="cd09113">
    <property type="entry name" value="PLDc_ymdC_like_2"/>
    <property type="match status" value="1"/>
</dbReference>
<dbReference type="Pfam" id="PF13091">
    <property type="entry name" value="PLDc_2"/>
    <property type="match status" value="2"/>
</dbReference>
<feature type="domain" description="PLD phosphodiesterase" evidence="3">
    <location>
        <begin position="185"/>
        <end position="212"/>
    </location>
</feature>
<name>A0A7W8D4E1_9GAMM</name>
<gene>
    <name evidence="4" type="ORF">HNQ52_001247</name>
</gene>
<dbReference type="InterPro" id="IPR001736">
    <property type="entry name" value="PLipase_D/transphosphatidylase"/>
</dbReference>
<protein>
    <submittedName>
        <fullName evidence="4">Phosphatidylserine/phosphatidylglycerophosphate/ cardiolipin synthase-like enzyme</fullName>
    </submittedName>
</protein>
<dbReference type="PANTHER" id="PTHR21248">
    <property type="entry name" value="CARDIOLIPIN SYNTHASE"/>
    <property type="match status" value="1"/>
</dbReference>
<dbReference type="Gene3D" id="3.30.870.10">
    <property type="entry name" value="Endonuclease Chain A"/>
    <property type="match status" value="2"/>
</dbReference>
<dbReference type="EMBL" id="JACHHP010000002">
    <property type="protein sequence ID" value="MBB5207718.1"/>
    <property type="molecule type" value="Genomic_DNA"/>
</dbReference>
<evidence type="ECO:0000259" key="3">
    <source>
        <dbReference type="PROSITE" id="PS50035"/>
    </source>
</evidence>
<dbReference type="Proteomes" id="UP000521199">
    <property type="component" value="Unassembled WGS sequence"/>
</dbReference>
<dbReference type="RefSeq" id="WP_183960254.1">
    <property type="nucleotide sequence ID" value="NZ_JACHHP010000002.1"/>
</dbReference>
<keyword evidence="5" id="KW-1185">Reference proteome</keyword>
<organism evidence="4 5">
    <name type="scientific">Chiayiivirga flava</name>
    <dbReference type="NCBI Taxonomy" id="659595"/>
    <lineage>
        <taxon>Bacteria</taxon>
        <taxon>Pseudomonadati</taxon>
        <taxon>Pseudomonadota</taxon>
        <taxon>Gammaproteobacteria</taxon>
        <taxon>Lysobacterales</taxon>
        <taxon>Lysobacteraceae</taxon>
        <taxon>Chiayiivirga</taxon>
    </lineage>
</organism>
<dbReference type="SMART" id="SM00155">
    <property type="entry name" value="PLDc"/>
    <property type="match status" value="2"/>
</dbReference>
<dbReference type="PROSITE" id="PS51257">
    <property type="entry name" value="PROKAR_LIPOPROTEIN"/>
    <property type="match status" value="1"/>
</dbReference>
<dbReference type="GO" id="GO:0032049">
    <property type="term" value="P:cardiolipin biosynthetic process"/>
    <property type="evidence" value="ECO:0007669"/>
    <property type="project" value="UniProtKB-ARBA"/>
</dbReference>
<accession>A0A7W8D4E1</accession>
<reference evidence="4 5" key="1">
    <citation type="submission" date="2020-08" db="EMBL/GenBank/DDBJ databases">
        <title>Genomic Encyclopedia of Type Strains, Phase IV (KMG-IV): sequencing the most valuable type-strain genomes for metagenomic binning, comparative biology and taxonomic classification.</title>
        <authorList>
            <person name="Goeker M."/>
        </authorList>
    </citation>
    <scope>NUCLEOTIDE SEQUENCE [LARGE SCALE GENOMIC DNA]</scope>
    <source>
        <strain evidence="4 5">DSM 24163</strain>
    </source>
</reference>
<proteinExistence type="predicted"/>
<dbReference type="PANTHER" id="PTHR21248:SF12">
    <property type="entry name" value="CARDIOLIPIN SYNTHASE C"/>
    <property type="match status" value="1"/>
</dbReference>
<dbReference type="CDD" id="cd09111">
    <property type="entry name" value="PLDc_ymdC_like_1"/>
    <property type="match status" value="1"/>
</dbReference>
<feature type="region of interest" description="Disordered" evidence="1">
    <location>
        <begin position="439"/>
        <end position="480"/>
    </location>
</feature>
<evidence type="ECO:0000313" key="4">
    <source>
        <dbReference type="EMBL" id="MBB5207718.1"/>
    </source>
</evidence>
<dbReference type="PROSITE" id="PS50035">
    <property type="entry name" value="PLD"/>
    <property type="match status" value="2"/>
</dbReference>